<dbReference type="InterPro" id="IPR012675">
    <property type="entry name" value="Beta-grasp_dom_sf"/>
</dbReference>
<dbReference type="InterPro" id="IPR001041">
    <property type="entry name" value="2Fe-2S_ferredoxin-type"/>
</dbReference>
<dbReference type="SUPFAM" id="SSF52343">
    <property type="entry name" value="Ferredoxin reductase-like, C-terminal NADP-linked domain"/>
    <property type="match status" value="1"/>
</dbReference>
<dbReference type="InterPro" id="IPR039261">
    <property type="entry name" value="FNR_nucleotide-bd"/>
</dbReference>
<proteinExistence type="predicted"/>
<protein>
    <submittedName>
        <fullName evidence="3">Oxidoreductase</fullName>
    </submittedName>
</protein>
<dbReference type="CDD" id="cd00207">
    <property type="entry name" value="fer2"/>
    <property type="match status" value="1"/>
</dbReference>
<organism evidence="3 4">
    <name type="scientific">Acinetobacter oleivorans</name>
    <dbReference type="NCBI Taxonomy" id="1148157"/>
    <lineage>
        <taxon>Bacteria</taxon>
        <taxon>Pseudomonadati</taxon>
        <taxon>Pseudomonadota</taxon>
        <taxon>Gammaproteobacteria</taxon>
        <taxon>Moraxellales</taxon>
        <taxon>Moraxellaceae</taxon>
        <taxon>Acinetobacter</taxon>
    </lineage>
</organism>
<dbReference type="PROSITE" id="PS51085">
    <property type="entry name" value="2FE2S_FER_2"/>
    <property type="match status" value="1"/>
</dbReference>
<sequence>MQVIEKRNSLFNSLTQAIFDRDTANFWLQKVNPLWSVKHGLVQIVKKEFVAHDMVSLTLKCNRLVKVGVAGQHHPVIVEIAGRRYERTYSLTQIDEQHLRLTIKKVADGIVSNWFMTESQIGDVFELGQPYGDMQQNIKTPKLIMLAAGSGITPMLSLITAIKQSQQLDKVQVQLLYWVKQRSDVAFIEYFEKVAQQFPNFSYQVFYTQETPNDERLNAEHLSLVDDLENSTIYACGPSGFVSTVEQLFEKAPTVLTEAFSLTRDSTAEVGYVNVTLTQSNKVIAIPKGESILVSLEHEGLKPTHGCRMGICNKCVCSKAQGSTRNLLNGSENTEPSQLLKICVNSAQSDLVIDL</sequence>
<dbReference type="Gene3D" id="3.10.20.30">
    <property type="match status" value="1"/>
</dbReference>
<reference evidence="3 4" key="1">
    <citation type="submission" date="2014-03" db="EMBL/GenBank/DDBJ databases">
        <title>Genome sequence of the diesel-degrader and plant-growth promoter Acinetobacter oleivorans PF-1 isolated from the roots of poplar tree.</title>
        <authorList>
            <person name="Gkorezis P."/>
            <person name="van Hamme J."/>
            <person name="Rineau F."/>
            <person name="Vangronsveld J."/>
            <person name="Francetti A."/>
        </authorList>
    </citation>
    <scope>NUCLEOTIDE SEQUENCE [LARGE SCALE GENOMIC DNA]</scope>
    <source>
        <strain evidence="3 4">PF1</strain>
    </source>
</reference>
<dbReference type="SUPFAM" id="SSF63380">
    <property type="entry name" value="Riboflavin synthase domain-like"/>
    <property type="match status" value="1"/>
</dbReference>
<dbReference type="InterPro" id="IPR017927">
    <property type="entry name" value="FAD-bd_FR_type"/>
</dbReference>
<gene>
    <name evidence="3" type="ORF">DH17_03005</name>
</gene>
<dbReference type="Proteomes" id="UP000031012">
    <property type="component" value="Unassembled WGS sequence"/>
</dbReference>
<dbReference type="AlphaFoldDB" id="A0A0B2U5W3"/>
<dbReference type="InterPro" id="IPR001433">
    <property type="entry name" value="OxRdtase_FAD/NAD-bd"/>
</dbReference>
<dbReference type="GO" id="GO:0051536">
    <property type="term" value="F:iron-sulfur cluster binding"/>
    <property type="evidence" value="ECO:0007669"/>
    <property type="project" value="InterPro"/>
</dbReference>
<dbReference type="PANTHER" id="PTHR47354:SF3">
    <property type="entry name" value="OXIDOREDUCTASE-RELATED"/>
    <property type="match status" value="1"/>
</dbReference>
<evidence type="ECO:0000259" key="2">
    <source>
        <dbReference type="PROSITE" id="PS51384"/>
    </source>
</evidence>
<evidence type="ECO:0000313" key="3">
    <source>
        <dbReference type="EMBL" id="KHN66301.1"/>
    </source>
</evidence>
<dbReference type="Pfam" id="PF00970">
    <property type="entry name" value="FAD_binding_6"/>
    <property type="match status" value="1"/>
</dbReference>
<dbReference type="PRINTS" id="PR00406">
    <property type="entry name" value="CYTB5RDTASE"/>
</dbReference>
<dbReference type="CDD" id="cd06216">
    <property type="entry name" value="FNR_iron_sulfur_binding_2"/>
    <property type="match status" value="1"/>
</dbReference>
<dbReference type="InterPro" id="IPR036010">
    <property type="entry name" value="2Fe-2S_ferredoxin-like_sf"/>
</dbReference>
<accession>A0A0B2U5W3</accession>
<dbReference type="Gene3D" id="3.40.50.80">
    <property type="entry name" value="Nucleotide-binding domain of ferredoxin-NADP reductase (FNR) module"/>
    <property type="match status" value="1"/>
</dbReference>
<dbReference type="PROSITE" id="PS51384">
    <property type="entry name" value="FAD_FR"/>
    <property type="match status" value="1"/>
</dbReference>
<dbReference type="Gene3D" id="2.40.30.10">
    <property type="entry name" value="Translation factors"/>
    <property type="match status" value="1"/>
</dbReference>
<dbReference type="Pfam" id="PF00175">
    <property type="entry name" value="NAD_binding_1"/>
    <property type="match status" value="1"/>
</dbReference>
<dbReference type="InterPro" id="IPR017938">
    <property type="entry name" value="Riboflavin_synthase-like_b-brl"/>
</dbReference>
<comment type="caution">
    <text evidence="3">The sequence shown here is derived from an EMBL/GenBank/DDBJ whole genome shotgun (WGS) entry which is preliminary data.</text>
</comment>
<feature type="domain" description="2Fe-2S ferredoxin-type" evidence="1">
    <location>
        <begin position="273"/>
        <end position="355"/>
    </location>
</feature>
<feature type="domain" description="FAD-binding FR-type" evidence="2">
    <location>
        <begin position="37"/>
        <end position="137"/>
    </location>
</feature>
<evidence type="ECO:0000259" key="1">
    <source>
        <dbReference type="PROSITE" id="PS51085"/>
    </source>
</evidence>
<dbReference type="SUPFAM" id="SSF54292">
    <property type="entry name" value="2Fe-2S ferredoxin-like"/>
    <property type="match status" value="1"/>
</dbReference>
<dbReference type="InterPro" id="IPR050415">
    <property type="entry name" value="MRET"/>
</dbReference>
<evidence type="ECO:0000313" key="4">
    <source>
        <dbReference type="Proteomes" id="UP000031012"/>
    </source>
</evidence>
<dbReference type="InterPro" id="IPR008333">
    <property type="entry name" value="Cbr1-like_FAD-bd_dom"/>
</dbReference>
<dbReference type="EMBL" id="JHQK01000013">
    <property type="protein sequence ID" value="KHN66301.1"/>
    <property type="molecule type" value="Genomic_DNA"/>
</dbReference>
<dbReference type="GO" id="GO:0016491">
    <property type="term" value="F:oxidoreductase activity"/>
    <property type="evidence" value="ECO:0007669"/>
    <property type="project" value="InterPro"/>
</dbReference>
<name>A0A0B2U5W3_9GAMM</name>
<dbReference type="PANTHER" id="PTHR47354">
    <property type="entry name" value="NADH OXIDOREDUCTASE HCR"/>
    <property type="match status" value="1"/>
</dbReference>